<dbReference type="PANTHER" id="PTHR12416">
    <property type="entry name" value="RRNA-PROCESSING PROTEIN UTP23 HOMOLOG"/>
    <property type="match status" value="1"/>
</dbReference>
<dbReference type="InterPro" id="IPR057776">
    <property type="entry name" value="UTP23_sensor"/>
</dbReference>
<organism evidence="10">
    <name type="scientific">Lepeophtheirus salmonis</name>
    <name type="common">Salmon louse</name>
    <name type="synonym">Caligus salmonis</name>
    <dbReference type="NCBI Taxonomy" id="72036"/>
    <lineage>
        <taxon>Eukaryota</taxon>
        <taxon>Metazoa</taxon>
        <taxon>Ecdysozoa</taxon>
        <taxon>Arthropoda</taxon>
        <taxon>Crustacea</taxon>
        <taxon>Multicrustacea</taxon>
        <taxon>Hexanauplia</taxon>
        <taxon>Copepoda</taxon>
        <taxon>Siphonostomatoida</taxon>
        <taxon>Caligidae</taxon>
        <taxon>Lepeophtheirus</taxon>
    </lineage>
</organism>
<dbReference type="AlphaFoldDB" id="A0A0K2TCB7"/>
<evidence type="ECO:0000256" key="3">
    <source>
        <dbReference type="ARBA" id="ARBA00022552"/>
    </source>
</evidence>
<evidence type="ECO:0000256" key="1">
    <source>
        <dbReference type="ARBA" id="ARBA00004604"/>
    </source>
</evidence>
<accession>A0A0K2TCB7</accession>
<evidence type="ECO:0000259" key="9">
    <source>
        <dbReference type="Pfam" id="PF24779"/>
    </source>
</evidence>
<dbReference type="FunFam" id="3.40.50.1010:FF:000006">
    <property type="entry name" value="rRNA-processing protein UTP23 homolog"/>
    <property type="match status" value="1"/>
</dbReference>
<evidence type="ECO:0000313" key="10">
    <source>
        <dbReference type="EMBL" id="CDW23091.1"/>
    </source>
</evidence>
<dbReference type="Pfam" id="PF04900">
    <property type="entry name" value="Fcf1"/>
    <property type="match status" value="1"/>
</dbReference>
<dbReference type="SUPFAM" id="SSF88723">
    <property type="entry name" value="PIN domain-like"/>
    <property type="match status" value="1"/>
</dbReference>
<keyword evidence="3" id="KW-0698">rRNA processing</keyword>
<evidence type="ECO:0000256" key="5">
    <source>
        <dbReference type="ARBA" id="ARBA00037300"/>
    </source>
</evidence>
<name>A0A0K2TCB7_LEPSM</name>
<dbReference type="GeneID" id="121125072"/>
<comment type="function">
    <text evidence="5">Involved in rRNA-processing and ribosome biogenesis.</text>
</comment>
<sequence length="242" mass="27391">MKVKRQRRVRRILNYFRTHFGLKAPYRVLLDGTFCQSCLTAKVNIKEQIPNYLLVPEVRYCTSPCAITETDKLGPQLYGASLILKGLAASYLLECSHGKEPLPAVKCIKSILKDNNSSSSIIVATQDPELRERVRKIPGVPLIYLHGNAPTLEEPSAYTKSFVTKGKNEVSHEEKVILELKEKEFGSQESVIHKKKKRKGVNPLSCLKSKKKTPVTPVKTIKKKRLRNRKHKTLSTQPKDSD</sequence>
<feature type="compositionally biased region" description="Basic residues" evidence="8">
    <location>
        <begin position="220"/>
        <end position="233"/>
    </location>
</feature>
<dbReference type="OrthoDB" id="25675at2759"/>
<evidence type="ECO:0000256" key="6">
    <source>
        <dbReference type="ARBA" id="ARBA00038503"/>
    </source>
</evidence>
<dbReference type="Gene3D" id="3.40.50.1010">
    <property type="entry name" value="5'-nuclease"/>
    <property type="match status" value="1"/>
</dbReference>
<feature type="domain" description="UTP23 sensor motif region" evidence="9">
    <location>
        <begin position="194"/>
        <end position="211"/>
    </location>
</feature>
<comment type="subcellular location">
    <subcellularLocation>
        <location evidence="1">Nucleus</location>
        <location evidence="1">Nucleolus</location>
    </subcellularLocation>
</comment>
<feature type="region of interest" description="Disordered" evidence="8">
    <location>
        <begin position="188"/>
        <end position="242"/>
    </location>
</feature>
<keyword evidence="4" id="KW-0539">Nucleus</keyword>
<proteinExistence type="inferred from homology"/>
<evidence type="ECO:0000256" key="2">
    <source>
        <dbReference type="ARBA" id="ARBA00022517"/>
    </source>
</evidence>
<dbReference type="KEGG" id="lsm:121125072"/>
<comment type="similarity">
    <text evidence="6">Belongs to the UTP23/FCF1 family. UTP23 subfamily.</text>
</comment>
<keyword evidence="2" id="KW-0690">Ribosome biogenesis</keyword>
<dbReference type="RefSeq" id="XP_040576111.1">
    <property type="nucleotide sequence ID" value="XM_040720177.2"/>
</dbReference>
<dbReference type="GO" id="GO:0032040">
    <property type="term" value="C:small-subunit processome"/>
    <property type="evidence" value="ECO:0007669"/>
    <property type="project" value="InterPro"/>
</dbReference>
<dbReference type="CDD" id="cd09866">
    <property type="entry name" value="PIN_Fcf1-Utp23-H"/>
    <property type="match status" value="1"/>
</dbReference>
<evidence type="ECO:0000256" key="7">
    <source>
        <dbReference type="ARBA" id="ARBA00071400"/>
    </source>
</evidence>
<dbReference type="InterPro" id="IPR006984">
    <property type="entry name" value="Fcf1/UTP23"/>
</dbReference>
<protein>
    <recommendedName>
        <fullName evidence="7">rRNA-processing protein UTP23 homolog</fullName>
    </recommendedName>
</protein>
<reference evidence="10" key="1">
    <citation type="submission" date="2014-05" db="EMBL/GenBank/DDBJ databases">
        <authorList>
            <person name="Chronopoulou M."/>
        </authorList>
    </citation>
    <scope>NUCLEOTIDE SEQUENCE</scope>
    <source>
        <tissue evidence="10">Whole organism</tissue>
    </source>
</reference>
<dbReference type="GO" id="GO:0006364">
    <property type="term" value="P:rRNA processing"/>
    <property type="evidence" value="ECO:0007669"/>
    <property type="project" value="UniProtKB-KW"/>
</dbReference>
<evidence type="ECO:0000256" key="4">
    <source>
        <dbReference type="ARBA" id="ARBA00023242"/>
    </source>
</evidence>
<evidence type="ECO:0000256" key="8">
    <source>
        <dbReference type="SAM" id="MobiDB-lite"/>
    </source>
</evidence>
<dbReference type="InterPro" id="IPR029060">
    <property type="entry name" value="PIN-like_dom_sf"/>
</dbReference>
<dbReference type="EMBL" id="HACA01005730">
    <property type="protein sequence ID" value="CDW23091.1"/>
    <property type="molecule type" value="Transcribed_RNA"/>
</dbReference>
<dbReference type="Pfam" id="PF24779">
    <property type="entry name" value="UTP23_sensor"/>
    <property type="match status" value="1"/>
</dbReference>